<proteinExistence type="predicted"/>
<dbReference type="EMBL" id="NIOF01000001">
    <property type="protein sequence ID" value="OWQ93347.1"/>
    <property type="molecule type" value="Genomic_DNA"/>
</dbReference>
<evidence type="ECO:0000256" key="1">
    <source>
        <dbReference type="SAM" id="MobiDB-lite"/>
    </source>
</evidence>
<reference evidence="2 3" key="1">
    <citation type="journal article" date="2008" name="Int. J. Syst. Evol. Microbiol.">
        <title>Description of Roseateles aquatilis sp. nov. and Roseateles terrae sp. nov., in the class Betaproteobacteria, and emended description of the genus Roseateles.</title>
        <authorList>
            <person name="Gomila M."/>
            <person name="Bowien B."/>
            <person name="Falsen E."/>
            <person name="Moore E.R."/>
            <person name="Lalucat J."/>
        </authorList>
    </citation>
    <scope>NUCLEOTIDE SEQUENCE [LARGE SCALE GENOMIC DNA]</scope>
    <source>
        <strain evidence="2 3">CCUG 48205</strain>
    </source>
</reference>
<evidence type="ECO:0000313" key="2">
    <source>
        <dbReference type="EMBL" id="OWQ93347.1"/>
    </source>
</evidence>
<organism evidence="2 3">
    <name type="scientific">Roseateles aquatilis</name>
    <dbReference type="NCBI Taxonomy" id="431061"/>
    <lineage>
        <taxon>Bacteria</taxon>
        <taxon>Pseudomonadati</taxon>
        <taxon>Pseudomonadota</taxon>
        <taxon>Betaproteobacteria</taxon>
        <taxon>Burkholderiales</taxon>
        <taxon>Sphaerotilaceae</taxon>
        <taxon>Roseateles</taxon>
    </lineage>
</organism>
<evidence type="ECO:0000313" key="3">
    <source>
        <dbReference type="Proteomes" id="UP000197468"/>
    </source>
</evidence>
<comment type="caution">
    <text evidence="2">The sequence shown here is derived from an EMBL/GenBank/DDBJ whole genome shotgun (WGS) entry which is preliminary data.</text>
</comment>
<sequence>MACAAAWATAQDNAASAPVLAPVEIAVPVPVVPASAAARASAPLPTPATPTAPAVLSLGQNWSSLTPMQKEALAPLSREWDQLDGAHKGKWLEIAARYPTLPVEHQQRLRERMVEWTRMSAADRQKARIGYQHAGELRGPEQTKLQAKWEAYQALSPEKRQRLVERAAEKASAERRDAPPAPNLAKAPIQRAPLSVTSTGPTVVQARPGATTVLLTQRAEPAPAGASTAPGRPLRTPREARLDPNTLLPKRDGASR</sequence>
<evidence type="ECO:0008006" key="4">
    <source>
        <dbReference type="Google" id="ProtNLM"/>
    </source>
</evidence>
<dbReference type="InterPro" id="IPR021455">
    <property type="entry name" value="DUF3106"/>
</dbReference>
<keyword evidence="3" id="KW-1185">Reference proteome</keyword>
<dbReference type="Pfam" id="PF11304">
    <property type="entry name" value="DUF3106"/>
    <property type="match status" value="1"/>
</dbReference>
<dbReference type="Proteomes" id="UP000197468">
    <property type="component" value="Unassembled WGS sequence"/>
</dbReference>
<name>A0A246JL61_9BURK</name>
<gene>
    <name evidence="2" type="ORF">CDN99_02375</name>
</gene>
<accession>A0A246JL61</accession>
<feature type="region of interest" description="Disordered" evidence="1">
    <location>
        <begin position="160"/>
        <end position="256"/>
    </location>
</feature>
<protein>
    <recommendedName>
        <fullName evidence="4">DUF3106 domain-containing protein</fullName>
    </recommendedName>
</protein>
<dbReference type="AlphaFoldDB" id="A0A246JL61"/>
<feature type="compositionally biased region" description="Basic and acidic residues" evidence="1">
    <location>
        <begin position="160"/>
        <end position="178"/>
    </location>
</feature>